<proteinExistence type="predicted"/>
<dbReference type="Proteomes" id="UP000199759">
    <property type="component" value="Unassembled WGS sequence"/>
</dbReference>
<dbReference type="STRING" id="144026.SAMN04488568_1148"/>
<organism evidence="2 3">
    <name type="scientific">Maricaulis salignorans</name>
    <dbReference type="NCBI Taxonomy" id="144026"/>
    <lineage>
        <taxon>Bacteria</taxon>
        <taxon>Pseudomonadati</taxon>
        <taxon>Pseudomonadota</taxon>
        <taxon>Alphaproteobacteria</taxon>
        <taxon>Maricaulales</taxon>
        <taxon>Maricaulaceae</taxon>
        <taxon>Maricaulis</taxon>
    </lineage>
</organism>
<dbReference type="InterPro" id="IPR009325">
    <property type="entry name" value="DUF983"/>
</dbReference>
<reference evidence="2 3" key="1">
    <citation type="submission" date="2016-10" db="EMBL/GenBank/DDBJ databases">
        <authorList>
            <person name="de Groot N.N."/>
        </authorList>
    </citation>
    <scope>NUCLEOTIDE SEQUENCE [LARGE SCALE GENOMIC DNA]</scope>
    <source>
        <strain evidence="2 3">DSM 16077</strain>
    </source>
</reference>
<name>A0A1G9U6D0_9PROT</name>
<dbReference type="EMBL" id="FNHG01000014">
    <property type="protein sequence ID" value="SDM55373.1"/>
    <property type="molecule type" value="Genomic_DNA"/>
</dbReference>
<keyword evidence="1" id="KW-1133">Transmembrane helix</keyword>
<evidence type="ECO:0000256" key="1">
    <source>
        <dbReference type="SAM" id="Phobius"/>
    </source>
</evidence>
<keyword evidence="1" id="KW-0812">Transmembrane</keyword>
<keyword evidence="3" id="KW-1185">Reference proteome</keyword>
<dbReference type="Pfam" id="PF06170">
    <property type="entry name" value="DUF983"/>
    <property type="match status" value="1"/>
</dbReference>
<sequence length="112" mass="12053">MNKLLPIWRAFNLHCPACGKGALYRRYLKPVAVCAACGEPLGEIRAEDGPAAWTILGLGPFLVPIAFMVSMSGAPIWLTLPLLLLGAFGIVLVALPRVKGVFIAVLWIMARP</sequence>
<evidence type="ECO:0000313" key="2">
    <source>
        <dbReference type="EMBL" id="SDM55373.1"/>
    </source>
</evidence>
<dbReference type="RefSeq" id="WP_091770699.1">
    <property type="nucleotide sequence ID" value="NZ_FNHG01000014.1"/>
</dbReference>
<accession>A0A1G9U6D0</accession>
<feature type="transmembrane region" description="Helical" evidence="1">
    <location>
        <begin position="51"/>
        <end position="70"/>
    </location>
</feature>
<dbReference type="AlphaFoldDB" id="A0A1G9U6D0"/>
<feature type="transmembrane region" description="Helical" evidence="1">
    <location>
        <begin position="82"/>
        <end position="110"/>
    </location>
</feature>
<dbReference type="OrthoDB" id="9799456at2"/>
<gene>
    <name evidence="2" type="ORF">SAMN04488568_1148</name>
</gene>
<protein>
    <submittedName>
        <fullName evidence="2">Uncharacterized conserved protein, DUF983 family</fullName>
    </submittedName>
</protein>
<keyword evidence="1" id="KW-0472">Membrane</keyword>
<evidence type="ECO:0000313" key="3">
    <source>
        <dbReference type="Proteomes" id="UP000199759"/>
    </source>
</evidence>